<reference evidence="1 2" key="1">
    <citation type="submission" date="2016-11" db="EMBL/GenBank/DDBJ databases">
        <authorList>
            <person name="Varghese N."/>
            <person name="Submissions S."/>
        </authorList>
    </citation>
    <scope>NUCLEOTIDE SEQUENCE [LARGE SCALE GENOMIC DNA]</scope>
    <source>
        <strain evidence="1 2">DSM 15287</strain>
    </source>
</reference>
<evidence type="ECO:0000313" key="2">
    <source>
        <dbReference type="Proteomes" id="UP000322917"/>
    </source>
</evidence>
<accession>A0A1M6HKZ9</accession>
<sequence length="309" mass="33059">MALNEGSYIGFGPIVKGSTVQHDINHLTETAEYADKIYQLETNDFAIGGPSGVLNLPLQELTNRTAYLKQMVDALRAAQPGTDEYEKLIAEIKSLDFSKSVARINHLERLTANVMLSLEAQNMAPEGYDGMIAETFNGSADEIDQAVATVTSVVSGDDSIDVTSAEGLIIGAHYQLTDGEKIEEVQVKSLNVSGSIKRVILTGTVKNQYTDGRAKLYRSSVAIYNGRAYGGGNVRTDEWDSNHSFSGSNTSKNLDTTLTFDNADAFTVDGADLENGKFVLGTAVVGIALVAEGGGSGTWKQVDEEGDNL</sequence>
<organism evidence="1 2">
    <name type="scientific">Propionispora hippei DSM 15287</name>
    <dbReference type="NCBI Taxonomy" id="1123003"/>
    <lineage>
        <taxon>Bacteria</taxon>
        <taxon>Bacillati</taxon>
        <taxon>Bacillota</taxon>
        <taxon>Negativicutes</taxon>
        <taxon>Selenomonadales</taxon>
        <taxon>Sporomusaceae</taxon>
        <taxon>Propionispora</taxon>
    </lineage>
</organism>
<dbReference type="AlphaFoldDB" id="A0A1M6HKZ9"/>
<keyword evidence="2" id="KW-1185">Reference proteome</keyword>
<gene>
    <name evidence="1" type="ORF">SAMN02745170_02019</name>
</gene>
<proteinExistence type="predicted"/>
<dbReference type="RefSeq" id="WP_149734776.1">
    <property type="nucleotide sequence ID" value="NZ_FQZD01000014.1"/>
</dbReference>
<protein>
    <submittedName>
        <fullName evidence="1">Uncharacterized protein</fullName>
    </submittedName>
</protein>
<dbReference type="OrthoDB" id="1807017at2"/>
<name>A0A1M6HKZ9_9FIRM</name>
<evidence type="ECO:0000313" key="1">
    <source>
        <dbReference type="EMBL" id="SHJ22851.1"/>
    </source>
</evidence>
<dbReference type="Proteomes" id="UP000322917">
    <property type="component" value="Unassembled WGS sequence"/>
</dbReference>
<dbReference type="EMBL" id="FQZD01000014">
    <property type="protein sequence ID" value="SHJ22851.1"/>
    <property type="molecule type" value="Genomic_DNA"/>
</dbReference>